<keyword evidence="1" id="KW-0349">Heme</keyword>
<keyword evidence="1" id="KW-0479">Metal-binding</keyword>
<keyword evidence="3" id="KW-1185">Reference proteome</keyword>
<gene>
    <name evidence="2" type="ORF">Ctob_008258</name>
</gene>
<dbReference type="InterPro" id="IPR001128">
    <property type="entry name" value="Cyt_P450"/>
</dbReference>
<keyword evidence="1" id="KW-0408">Iron</keyword>
<evidence type="ECO:0000256" key="1">
    <source>
        <dbReference type="PIRSR" id="PIRSR602401-1"/>
    </source>
</evidence>
<dbReference type="InterPro" id="IPR036396">
    <property type="entry name" value="Cyt_P450_sf"/>
</dbReference>
<evidence type="ECO:0000313" key="3">
    <source>
        <dbReference type="Proteomes" id="UP000037460"/>
    </source>
</evidence>
<dbReference type="Gene3D" id="1.10.630.10">
    <property type="entry name" value="Cytochrome P450"/>
    <property type="match status" value="1"/>
</dbReference>
<reference evidence="3" key="1">
    <citation type="journal article" date="2015" name="PLoS Genet.">
        <title>Genome Sequence and Transcriptome Analyses of Chrysochromulina tobin: Metabolic Tools for Enhanced Algal Fitness in the Prominent Order Prymnesiales (Haptophyceae).</title>
        <authorList>
            <person name="Hovde B.T."/>
            <person name="Deodato C.R."/>
            <person name="Hunsperger H.M."/>
            <person name="Ryken S.A."/>
            <person name="Yost W."/>
            <person name="Jha R.K."/>
            <person name="Patterson J."/>
            <person name="Monnat R.J. Jr."/>
            <person name="Barlow S.B."/>
            <person name="Starkenburg S.R."/>
            <person name="Cattolico R.A."/>
        </authorList>
    </citation>
    <scope>NUCLEOTIDE SEQUENCE</scope>
    <source>
        <strain evidence="3">CCMP291</strain>
    </source>
</reference>
<dbReference type="OrthoDB" id="2843at2759"/>
<dbReference type="InterPro" id="IPR002401">
    <property type="entry name" value="Cyt_P450_E_grp-I"/>
</dbReference>
<comment type="caution">
    <text evidence="2">The sequence shown here is derived from an EMBL/GenBank/DDBJ whole genome shotgun (WGS) entry which is preliminary data.</text>
</comment>
<dbReference type="GO" id="GO:0020037">
    <property type="term" value="F:heme binding"/>
    <property type="evidence" value="ECO:0007669"/>
    <property type="project" value="InterPro"/>
</dbReference>
<dbReference type="SUPFAM" id="SSF48264">
    <property type="entry name" value="Cytochrome P450"/>
    <property type="match status" value="1"/>
</dbReference>
<dbReference type="GO" id="GO:0005506">
    <property type="term" value="F:iron ion binding"/>
    <property type="evidence" value="ECO:0007669"/>
    <property type="project" value="InterPro"/>
</dbReference>
<dbReference type="PRINTS" id="PR00385">
    <property type="entry name" value="P450"/>
</dbReference>
<dbReference type="PRINTS" id="PR00463">
    <property type="entry name" value="EP450I"/>
</dbReference>
<organism evidence="2 3">
    <name type="scientific">Chrysochromulina tobinii</name>
    <dbReference type="NCBI Taxonomy" id="1460289"/>
    <lineage>
        <taxon>Eukaryota</taxon>
        <taxon>Haptista</taxon>
        <taxon>Haptophyta</taxon>
        <taxon>Prymnesiophyceae</taxon>
        <taxon>Prymnesiales</taxon>
        <taxon>Chrysochromulinaceae</taxon>
        <taxon>Chrysochromulina</taxon>
    </lineage>
</organism>
<dbReference type="PANTHER" id="PTHR24281">
    <property type="entry name" value="STEROID 21-HYDROXYLASE-RELATED"/>
    <property type="match status" value="1"/>
</dbReference>
<dbReference type="GO" id="GO:0004497">
    <property type="term" value="F:monooxygenase activity"/>
    <property type="evidence" value="ECO:0007669"/>
    <property type="project" value="InterPro"/>
</dbReference>
<dbReference type="GO" id="GO:0016705">
    <property type="term" value="F:oxidoreductase activity, acting on paired donors, with incorporation or reduction of molecular oxygen"/>
    <property type="evidence" value="ECO:0007669"/>
    <property type="project" value="InterPro"/>
</dbReference>
<feature type="binding site" description="axial binding residue" evidence="1">
    <location>
        <position position="348"/>
    </location>
    <ligand>
        <name>heme</name>
        <dbReference type="ChEBI" id="CHEBI:30413"/>
    </ligand>
    <ligandPart>
        <name>Fe</name>
        <dbReference type="ChEBI" id="CHEBI:18248"/>
    </ligandPart>
</feature>
<accession>A0A0M0K7M6</accession>
<proteinExistence type="predicted"/>
<protein>
    <submittedName>
        <fullName evidence="2">Phytochrome p450</fullName>
    </submittedName>
</protein>
<evidence type="ECO:0000313" key="2">
    <source>
        <dbReference type="EMBL" id="KOO34871.1"/>
    </source>
</evidence>
<name>A0A0M0K7M6_9EUKA</name>
<comment type="cofactor">
    <cofactor evidence="1">
        <name>heme</name>
        <dbReference type="ChEBI" id="CHEBI:30413"/>
    </cofactor>
</comment>
<dbReference type="EMBL" id="JWZX01001064">
    <property type="protein sequence ID" value="KOO34871.1"/>
    <property type="molecule type" value="Genomic_DNA"/>
</dbReference>
<dbReference type="AlphaFoldDB" id="A0A0M0K7M6"/>
<sequence length="410" mass="44333">MVTSMGISAGGGEAGFAKAVPDRALGQLRRTAFSQLFSAAQVERAQAEFDAEARLLAEHLLASSDSASLRSSLRRCVQNMVLRFAFSTRVAHPTEEPPSRLSTDTAPFGTLLELTDAIWSELTATSTFVSDLLGVPADSAVRDRLRNLVSERNALLVELIEARRVAHARGGNGARADAPRNDMLDVLLVSGLPPEDVLFTLVDLFVAGVNTVSTTLEWTLLLGAEFPLEQARARAVATRSVGGGSGGAPTTALSYVDALTNEVLRYKPPLLLPRMAVRDTSVGGFAVPSGHVVFANHWALTRSEAHWRDPTAFRPERWRSADEEAGFGAARGASACKFLPYSIGQRACPGQRLAQAELHAATTALLATVRWRRMAPIDLSEDFGLTLTPAVEQQLRFERVERRAAPRRLL</sequence>
<dbReference type="Proteomes" id="UP000037460">
    <property type="component" value="Unassembled WGS sequence"/>
</dbReference>
<dbReference type="Pfam" id="PF00067">
    <property type="entry name" value="p450"/>
    <property type="match status" value="1"/>
</dbReference>